<dbReference type="PRINTS" id="PR00949">
    <property type="entry name" value="TYPE3IMAPROT"/>
</dbReference>
<accession>A0A7W8G8C9</accession>
<gene>
    <name evidence="9" type="ORF">HNP76_001105</name>
</gene>
<dbReference type="GO" id="GO:0009306">
    <property type="term" value="P:protein secretion"/>
    <property type="evidence" value="ECO:0007669"/>
    <property type="project" value="InterPro"/>
</dbReference>
<keyword evidence="6 8" id="KW-0472">Membrane</keyword>
<dbReference type="Gene3D" id="3.40.30.60">
    <property type="entry name" value="FHIPEP family, domain 1"/>
    <property type="match status" value="1"/>
</dbReference>
<keyword evidence="5 8" id="KW-1133">Transmembrane helix</keyword>
<keyword evidence="4 8" id="KW-0812">Transmembrane</keyword>
<sequence>MANRFNLKNVLGNIENHAVAAAAIAVILMLLIPVPGVLLDFLMIVNISISVIVLLVVLYTPKSSDFTSFPRVLLFSTLYGLALNVCSTRLILTKASVTGYRNFPGNMLKAFSSIVTGDNPLNPSTTGLVIGMVIFIILIIIQVIVITKGATRVSEVAARFSLDAMNQKFFAVDSELNSGYITDEQARDKKAAIQRDIDFYSSMDGASKFVSGNVKAGIFITAIDLIAGIIAGVAIGKMQFGDAASTYSRLTIGDGLLGQLPSLLLSFATGLIVTGNSSEEVLGDQLKKQFTTSGYVYIITGITLALMSLIPNFPWYLLLPVGALFVFTGYNLLRKQKASFAKKLEEEQNAQNKKAAGENGEVSPVVPLDPLCLELGYALIPLVDKEKGAELLERVTRIRREAGLDLGLVVPKIRIIDNMTLAPDEYCFKIKGIEAGRSKIKLGYYMCMNTGAATEEIKGEKTVDPAFGVPAVWVSEDMREDAERAGYAVVDPPTIIATHITEIIRSHAAEILGRLETKAIIDKIKETNSVVVDEVLNTYKYTYGEIERVLQGLLREQVSIRNIVAILETLANYGNMPHNNWLLVEKVREALGLQICLQYVDPHDPSRKLSVLQVSQSVSEKIIQHCVIPNDGGQPFLAFDPVDNRKWISEVSSSIAATRERNYFPILLCSTPEVRQLVHNSISNELPEKIPVLSVNEVVAAGKNVNLEIIGEINV</sequence>
<evidence type="ECO:0000313" key="10">
    <source>
        <dbReference type="Proteomes" id="UP000518887"/>
    </source>
</evidence>
<organism evidence="9 10">
    <name type="scientific">Treponema ruminis</name>
    <dbReference type="NCBI Taxonomy" id="744515"/>
    <lineage>
        <taxon>Bacteria</taxon>
        <taxon>Pseudomonadati</taxon>
        <taxon>Spirochaetota</taxon>
        <taxon>Spirochaetia</taxon>
        <taxon>Spirochaetales</taxon>
        <taxon>Treponemataceae</taxon>
        <taxon>Treponema</taxon>
    </lineage>
</organism>
<dbReference type="PANTHER" id="PTHR30161:SF1">
    <property type="entry name" value="FLAGELLAR BIOSYNTHESIS PROTEIN FLHA-RELATED"/>
    <property type="match status" value="1"/>
</dbReference>
<evidence type="ECO:0000256" key="5">
    <source>
        <dbReference type="ARBA" id="ARBA00022989"/>
    </source>
</evidence>
<feature type="transmembrane region" description="Helical" evidence="8">
    <location>
        <begin position="128"/>
        <end position="146"/>
    </location>
</feature>
<feature type="transmembrane region" description="Helical" evidence="8">
    <location>
        <begin position="256"/>
        <end position="273"/>
    </location>
</feature>
<dbReference type="GO" id="GO:0005886">
    <property type="term" value="C:plasma membrane"/>
    <property type="evidence" value="ECO:0007669"/>
    <property type="project" value="UniProtKB-SubCell"/>
</dbReference>
<feature type="transmembrane region" description="Helical" evidence="8">
    <location>
        <begin position="38"/>
        <end position="60"/>
    </location>
</feature>
<feature type="transmembrane region" description="Helical" evidence="8">
    <location>
        <begin position="12"/>
        <end position="32"/>
    </location>
</feature>
<comment type="caution">
    <text evidence="9">The sequence shown here is derived from an EMBL/GenBank/DDBJ whole genome shotgun (WGS) entry which is preliminary data.</text>
</comment>
<dbReference type="GO" id="GO:0044780">
    <property type="term" value="P:bacterial-type flagellum assembly"/>
    <property type="evidence" value="ECO:0007669"/>
    <property type="project" value="TreeGrafter"/>
</dbReference>
<comment type="similarity">
    <text evidence="2">Belongs to the FHIPEP (flagella/HR/invasion proteins export pore) family.</text>
</comment>
<protein>
    <submittedName>
        <fullName evidence="9">Flagellar biosynthesis protein FlhA</fullName>
    </submittedName>
</protein>
<evidence type="ECO:0000256" key="6">
    <source>
        <dbReference type="ARBA" id="ARBA00023136"/>
    </source>
</evidence>
<evidence type="ECO:0000256" key="3">
    <source>
        <dbReference type="ARBA" id="ARBA00022475"/>
    </source>
</evidence>
<feature type="transmembrane region" description="Helical" evidence="8">
    <location>
        <begin position="216"/>
        <end position="236"/>
    </location>
</feature>
<feature type="transmembrane region" description="Helical" evidence="8">
    <location>
        <begin position="294"/>
        <end position="310"/>
    </location>
</feature>
<keyword evidence="7" id="KW-0175">Coiled coil</keyword>
<dbReference type="Pfam" id="PF00771">
    <property type="entry name" value="FHIPEP"/>
    <property type="match status" value="1"/>
</dbReference>
<dbReference type="AlphaFoldDB" id="A0A7W8G8C9"/>
<evidence type="ECO:0000256" key="2">
    <source>
        <dbReference type="ARBA" id="ARBA00008835"/>
    </source>
</evidence>
<keyword evidence="3" id="KW-1003">Cell membrane</keyword>
<dbReference type="InterPro" id="IPR042196">
    <property type="entry name" value="FHIPEP_4"/>
</dbReference>
<evidence type="ECO:0000256" key="8">
    <source>
        <dbReference type="SAM" id="Phobius"/>
    </source>
</evidence>
<evidence type="ECO:0000256" key="7">
    <source>
        <dbReference type="SAM" id="Coils"/>
    </source>
</evidence>
<keyword evidence="9" id="KW-0282">Flagellum</keyword>
<feature type="coiled-coil region" evidence="7">
    <location>
        <begin position="330"/>
        <end position="361"/>
    </location>
</feature>
<dbReference type="RefSeq" id="WP_184658327.1">
    <property type="nucleotide sequence ID" value="NZ_CP031518.1"/>
</dbReference>
<dbReference type="PIRSF" id="PIRSF005419">
    <property type="entry name" value="FlhA"/>
    <property type="match status" value="1"/>
</dbReference>
<dbReference type="InterPro" id="IPR001712">
    <property type="entry name" value="T3SS_FHIPEP"/>
</dbReference>
<dbReference type="EMBL" id="JACHFQ010000003">
    <property type="protein sequence ID" value="MBB5225748.1"/>
    <property type="molecule type" value="Genomic_DNA"/>
</dbReference>
<dbReference type="InterPro" id="IPR042194">
    <property type="entry name" value="FHIPEP_1"/>
</dbReference>
<proteinExistence type="inferred from homology"/>
<feature type="transmembrane region" description="Helical" evidence="8">
    <location>
        <begin position="72"/>
        <end position="92"/>
    </location>
</feature>
<dbReference type="PANTHER" id="PTHR30161">
    <property type="entry name" value="FLAGELLAR EXPORT PROTEIN, MEMBRANE FLHA SUBUNIT-RELATED"/>
    <property type="match status" value="1"/>
</dbReference>
<dbReference type="Gene3D" id="3.40.50.12790">
    <property type="entry name" value="FHIPEP family, domain 4"/>
    <property type="match status" value="1"/>
</dbReference>
<feature type="transmembrane region" description="Helical" evidence="8">
    <location>
        <begin position="316"/>
        <end position="333"/>
    </location>
</feature>
<keyword evidence="9" id="KW-0966">Cell projection</keyword>
<dbReference type="InterPro" id="IPR042193">
    <property type="entry name" value="FHIPEP_3"/>
</dbReference>
<dbReference type="Proteomes" id="UP000518887">
    <property type="component" value="Unassembled WGS sequence"/>
</dbReference>
<comment type="subcellular location">
    <subcellularLocation>
        <location evidence="1">Cell membrane</location>
        <topology evidence="1">Multi-pass membrane protein</topology>
    </subcellularLocation>
</comment>
<name>A0A7W8G8C9_9SPIR</name>
<dbReference type="Gene3D" id="1.10.8.540">
    <property type="entry name" value="FHIPEP family, domain 3"/>
    <property type="match status" value="1"/>
</dbReference>
<evidence type="ECO:0000256" key="1">
    <source>
        <dbReference type="ARBA" id="ARBA00004651"/>
    </source>
</evidence>
<evidence type="ECO:0000256" key="4">
    <source>
        <dbReference type="ARBA" id="ARBA00022692"/>
    </source>
</evidence>
<evidence type="ECO:0000313" key="9">
    <source>
        <dbReference type="EMBL" id="MBB5225748.1"/>
    </source>
</evidence>
<reference evidence="9 10" key="1">
    <citation type="submission" date="2020-08" db="EMBL/GenBank/DDBJ databases">
        <title>Genomic Encyclopedia of Type Strains, Phase IV (KMG-IV): sequencing the most valuable type-strain genomes for metagenomic binning, comparative biology and taxonomic classification.</title>
        <authorList>
            <person name="Goeker M."/>
        </authorList>
    </citation>
    <scope>NUCLEOTIDE SEQUENCE [LARGE SCALE GENOMIC DNA]</scope>
    <source>
        <strain evidence="9 10">DSM 103462</strain>
    </source>
</reference>
<keyword evidence="10" id="KW-1185">Reference proteome</keyword>
<keyword evidence="9" id="KW-0969">Cilium</keyword>